<dbReference type="InterPro" id="IPR018392">
    <property type="entry name" value="LysM"/>
</dbReference>
<accession>A0ABN1G126</accession>
<sequence>MRQILKGVWLKLKIHIVQKGDTLWNISQQYGVDFEEVKRLNPQLSSPDMIMPGMKIKIPGTSKAVKNDSGKGTEMPETKHPFKDTSPMPKPVMNKGTEQEQAKMKPEIPKKPEMPEEPMMPTKPMKPMQMMDQDFYNYTTINFPEMSENPQPNNQPKQNAQMHMPPQPMPIQVVPVCCYCHQPCCPPPPMQHGPQHGHKKGGCGCGGPKPPHFRNQMESYHVPNERKMPVGPMENPYMNYNNLYGAPFASPDDRNYTDLNKENMQRDPIGPNGNMPVPEPPEFGTMAAYNFREDMNEPEE</sequence>
<protein>
    <recommendedName>
        <fullName evidence="2">LysM domain-containing protein</fullName>
    </recommendedName>
</protein>
<dbReference type="SMART" id="SM00257">
    <property type="entry name" value="LysM"/>
    <property type="match status" value="1"/>
</dbReference>
<feature type="region of interest" description="Disordered" evidence="1">
    <location>
        <begin position="249"/>
        <end position="284"/>
    </location>
</feature>
<dbReference type="CDD" id="cd00118">
    <property type="entry name" value="LysM"/>
    <property type="match status" value="1"/>
</dbReference>
<feature type="compositionally biased region" description="Basic and acidic residues" evidence="1">
    <location>
        <begin position="97"/>
        <end position="114"/>
    </location>
</feature>
<organism evidence="3 4">
    <name type="scientific">Virgibacillus siamensis</name>
    <dbReference type="NCBI Taxonomy" id="480071"/>
    <lineage>
        <taxon>Bacteria</taxon>
        <taxon>Bacillati</taxon>
        <taxon>Bacillota</taxon>
        <taxon>Bacilli</taxon>
        <taxon>Bacillales</taxon>
        <taxon>Bacillaceae</taxon>
        <taxon>Virgibacillus</taxon>
    </lineage>
</organism>
<feature type="domain" description="LysM" evidence="2">
    <location>
        <begin position="13"/>
        <end position="58"/>
    </location>
</feature>
<dbReference type="SUPFAM" id="SSF54106">
    <property type="entry name" value="LysM domain"/>
    <property type="match status" value="1"/>
</dbReference>
<gene>
    <name evidence="3" type="ORF">GCM10009001_17970</name>
</gene>
<dbReference type="EMBL" id="BAAADS010000012">
    <property type="protein sequence ID" value="GAA0601583.1"/>
    <property type="molecule type" value="Genomic_DNA"/>
</dbReference>
<dbReference type="NCBIfam" id="TIGR02899">
    <property type="entry name" value="spore_safA"/>
    <property type="match status" value="1"/>
</dbReference>
<feature type="compositionally biased region" description="Basic and acidic residues" evidence="1">
    <location>
        <begin position="251"/>
        <end position="265"/>
    </location>
</feature>
<dbReference type="Gene3D" id="3.10.350.10">
    <property type="entry name" value="LysM domain"/>
    <property type="match status" value="1"/>
</dbReference>
<feature type="region of interest" description="Disordered" evidence="1">
    <location>
        <begin position="60"/>
        <end position="117"/>
    </location>
</feature>
<proteinExistence type="predicted"/>
<reference evidence="3 4" key="1">
    <citation type="journal article" date="2019" name="Int. J. Syst. Evol. Microbiol.">
        <title>The Global Catalogue of Microorganisms (GCM) 10K type strain sequencing project: providing services to taxonomists for standard genome sequencing and annotation.</title>
        <authorList>
            <consortium name="The Broad Institute Genomics Platform"/>
            <consortium name="The Broad Institute Genome Sequencing Center for Infectious Disease"/>
            <person name="Wu L."/>
            <person name="Ma J."/>
        </authorList>
    </citation>
    <scope>NUCLEOTIDE SEQUENCE [LARGE SCALE GENOMIC DNA]</scope>
    <source>
        <strain evidence="3 4">JCM 15395</strain>
    </source>
</reference>
<comment type="caution">
    <text evidence="3">The sequence shown here is derived from an EMBL/GenBank/DDBJ whole genome shotgun (WGS) entry which is preliminary data.</text>
</comment>
<dbReference type="PROSITE" id="PS51782">
    <property type="entry name" value="LYSM"/>
    <property type="match status" value="1"/>
</dbReference>
<name>A0ABN1G126_9BACI</name>
<keyword evidence="4" id="KW-1185">Reference proteome</keyword>
<dbReference type="InterPro" id="IPR036779">
    <property type="entry name" value="LysM_dom_sf"/>
</dbReference>
<dbReference type="InterPro" id="IPR014248">
    <property type="entry name" value="Spore_coat_assembly_SafA"/>
</dbReference>
<feature type="compositionally biased region" description="Basic and acidic residues" evidence="1">
    <location>
        <begin position="65"/>
        <end position="83"/>
    </location>
</feature>
<evidence type="ECO:0000313" key="4">
    <source>
        <dbReference type="Proteomes" id="UP001500866"/>
    </source>
</evidence>
<dbReference type="Pfam" id="PF01476">
    <property type="entry name" value="LysM"/>
    <property type="match status" value="1"/>
</dbReference>
<evidence type="ECO:0000259" key="2">
    <source>
        <dbReference type="PROSITE" id="PS51782"/>
    </source>
</evidence>
<evidence type="ECO:0000313" key="3">
    <source>
        <dbReference type="EMBL" id="GAA0601583.1"/>
    </source>
</evidence>
<evidence type="ECO:0000256" key="1">
    <source>
        <dbReference type="SAM" id="MobiDB-lite"/>
    </source>
</evidence>
<dbReference type="Proteomes" id="UP001500866">
    <property type="component" value="Unassembled WGS sequence"/>
</dbReference>